<keyword evidence="1" id="KW-0812">Transmembrane</keyword>
<name>M0AGS9_NATA1</name>
<dbReference type="PATRIC" id="fig|29540.5.peg.3730"/>
<keyword evidence="3" id="KW-1185">Reference proteome</keyword>
<dbReference type="EMBL" id="AOIO01000040">
    <property type="protein sequence ID" value="ELY97920.1"/>
    <property type="molecule type" value="Genomic_DNA"/>
</dbReference>
<dbReference type="OrthoDB" id="170523at2157"/>
<evidence type="ECO:0000313" key="3">
    <source>
        <dbReference type="Proteomes" id="UP000011554"/>
    </source>
</evidence>
<keyword evidence="1" id="KW-0472">Membrane</keyword>
<evidence type="ECO:0000313" key="2">
    <source>
        <dbReference type="EMBL" id="ELY97920.1"/>
    </source>
</evidence>
<feature type="transmembrane region" description="Helical" evidence="1">
    <location>
        <begin position="32"/>
        <end position="52"/>
    </location>
</feature>
<accession>M0AGS9</accession>
<dbReference type="AlphaFoldDB" id="M0AGS9"/>
<proteinExistence type="predicted"/>
<protein>
    <submittedName>
        <fullName evidence="2">Uncharacterized protein</fullName>
    </submittedName>
</protein>
<organism evidence="2 3">
    <name type="scientific">Natrialba asiatica (strain ATCC 700177 / DSM 12278 / JCM 9576 / FERM P-10747 / NBRC 102637 / 172P1)</name>
    <dbReference type="NCBI Taxonomy" id="29540"/>
    <lineage>
        <taxon>Archaea</taxon>
        <taxon>Methanobacteriati</taxon>
        <taxon>Methanobacteriota</taxon>
        <taxon>Stenosarchaea group</taxon>
        <taxon>Halobacteria</taxon>
        <taxon>Halobacteriales</taxon>
        <taxon>Natrialbaceae</taxon>
        <taxon>Natrialba</taxon>
    </lineage>
</organism>
<dbReference type="Proteomes" id="UP000011554">
    <property type="component" value="Unassembled WGS sequence"/>
</dbReference>
<keyword evidence="1" id="KW-1133">Transmembrane helix</keyword>
<gene>
    <name evidence="2" type="ORF">C481_18330</name>
</gene>
<comment type="caution">
    <text evidence="2">The sequence shown here is derived from an EMBL/GenBank/DDBJ whole genome shotgun (WGS) entry which is preliminary data.</text>
</comment>
<sequence length="90" mass="9833">MFAPVVDIVVIGIVMTTERNAGRMATDQSSHIRQVVISILVVFTAIGIFGSGQEADSGIVVAWFWMGIGLAVTYLLYRSVVVLQRFEASR</sequence>
<feature type="transmembrane region" description="Helical" evidence="1">
    <location>
        <begin position="58"/>
        <end position="77"/>
    </location>
</feature>
<evidence type="ECO:0000256" key="1">
    <source>
        <dbReference type="SAM" id="Phobius"/>
    </source>
</evidence>
<reference evidence="2 3" key="1">
    <citation type="journal article" date="2014" name="PLoS Genet.">
        <title>Phylogenetically driven sequencing of extremely halophilic archaea reveals strategies for static and dynamic osmo-response.</title>
        <authorList>
            <person name="Becker E.A."/>
            <person name="Seitzer P.M."/>
            <person name="Tritt A."/>
            <person name="Larsen D."/>
            <person name="Krusor M."/>
            <person name="Yao A.I."/>
            <person name="Wu D."/>
            <person name="Madern D."/>
            <person name="Eisen J.A."/>
            <person name="Darling A.E."/>
            <person name="Facciotti M.T."/>
        </authorList>
    </citation>
    <scope>NUCLEOTIDE SEQUENCE [LARGE SCALE GENOMIC DNA]</scope>
    <source>
        <strain evidence="2 3">DSM 12278</strain>
    </source>
</reference>